<dbReference type="EMBL" id="CP118157">
    <property type="protein sequence ID" value="WOF24265.1"/>
    <property type="molecule type" value="Genomic_DNA"/>
</dbReference>
<dbReference type="Pfam" id="PF08220">
    <property type="entry name" value="HTH_DeoR"/>
    <property type="match status" value="1"/>
</dbReference>
<dbReference type="InterPro" id="IPR037171">
    <property type="entry name" value="NagB/RpiA_transferase-like"/>
</dbReference>
<dbReference type="GO" id="GO:0003700">
    <property type="term" value="F:DNA-binding transcription factor activity"/>
    <property type="evidence" value="ECO:0007669"/>
    <property type="project" value="InterPro"/>
</dbReference>
<keyword evidence="1" id="KW-0805">Transcription regulation</keyword>
<dbReference type="PANTHER" id="PTHR30363">
    <property type="entry name" value="HTH-TYPE TRANSCRIPTIONAL REGULATOR SRLR-RELATED"/>
    <property type="match status" value="1"/>
</dbReference>
<dbReference type="Pfam" id="PF00455">
    <property type="entry name" value="DeoRC"/>
    <property type="match status" value="1"/>
</dbReference>
<evidence type="ECO:0000256" key="1">
    <source>
        <dbReference type="ARBA" id="ARBA00023015"/>
    </source>
</evidence>
<dbReference type="Proteomes" id="UP001305498">
    <property type="component" value="Chromosome"/>
</dbReference>
<dbReference type="PROSITE" id="PS51000">
    <property type="entry name" value="HTH_DEOR_2"/>
    <property type="match status" value="1"/>
</dbReference>
<dbReference type="SMART" id="SM01134">
    <property type="entry name" value="DeoRC"/>
    <property type="match status" value="1"/>
</dbReference>
<reference evidence="5 6" key="1">
    <citation type="submission" date="2023-02" db="EMBL/GenBank/DDBJ databases">
        <title>Microbacterium betulae sp. nov., isolated from birch wood.</title>
        <authorList>
            <person name="Pasciak M."/>
            <person name="Pawlik K.J."/>
            <person name="Martynowski D."/>
            <person name="Laczmanski L."/>
            <person name="Ciekot J."/>
            <person name="Szponar B."/>
            <person name="Wojcik-Fatla A."/>
            <person name="Mackiewicz B."/>
            <person name="Farian E."/>
            <person name="Cholewa G."/>
            <person name="Cholewa A."/>
            <person name="Dutkiewicz J."/>
        </authorList>
    </citation>
    <scope>NUCLEOTIDE SEQUENCE [LARGE SCALE GENOMIC DNA]</scope>
    <source>
        <strain evidence="5 6">AB</strain>
    </source>
</reference>
<dbReference type="PROSITE" id="PS00894">
    <property type="entry name" value="HTH_DEOR_1"/>
    <property type="match status" value="1"/>
</dbReference>
<gene>
    <name evidence="5" type="ORF">N8K70_06225</name>
</gene>
<evidence type="ECO:0000313" key="6">
    <source>
        <dbReference type="Proteomes" id="UP001305498"/>
    </source>
</evidence>
<dbReference type="KEGG" id="mbet:N8K70_06225"/>
<dbReference type="PANTHER" id="PTHR30363:SF44">
    <property type="entry name" value="AGA OPERON TRANSCRIPTIONAL REPRESSOR-RELATED"/>
    <property type="match status" value="1"/>
</dbReference>
<dbReference type="InterPro" id="IPR036390">
    <property type="entry name" value="WH_DNA-bd_sf"/>
</dbReference>
<dbReference type="InterPro" id="IPR018356">
    <property type="entry name" value="Tscrpt_reg_HTH_DeoR_CS"/>
</dbReference>
<dbReference type="InterPro" id="IPR050313">
    <property type="entry name" value="Carb_Metab_HTH_regulators"/>
</dbReference>
<dbReference type="SUPFAM" id="SSF100950">
    <property type="entry name" value="NagB/RpiA/CoA transferase-like"/>
    <property type="match status" value="1"/>
</dbReference>
<dbReference type="PRINTS" id="PR00037">
    <property type="entry name" value="HTHLACR"/>
</dbReference>
<name>A0AA97FJL8_9MICO</name>
<proteinExistence type="predicted"/>
<evidence type="ECO:0000259" key="4">
    <source>
        <dbReference type="PROSITE" id="PS51000"/>
    </source>
</evidence>
<keyword evidence="2 5" id="KW-0238">DNA-binding</keyword>
<protein>
    <submittedName>
        <fullName evidence="5">DeoR/GlpR family DNA-binding transcription regulator</fullName>
    </submittedName>
</protein>
<dbReference type="SUPFAM" id="SSF46785">
    <property type="entry name" value="Winged helix' DNA-binding domain"/>
    <property type="match status" value="1"/>
</dbReference>
<evidence type="ECO:0000313" key="5">
    <source>
        <dbReference type="EMBL" id="WOF24265.1"/>
    </source>
</evidence>
<dbReference type="RefSeq" id="WP_317140736.1">
    <property type="nucleotide sequence ID" value="NZ_CP118157.1"/>
</dbReference>
<keyword evidence="3" id="KW-0804">Transcription</keyword>
<evidence type="ECO:0000256" key="3">
    <source>
        <dbReference type="ARBA" id="ARBA00023163"/>
    </source>
</evidence>
<accession>A0AA97FJL8</accession>
<evidence type="ECO:0000256" key="2">
    <source>
        <dbReference type="ARBA" id="ARBA00023125"/>
    </source>
</evidence>
<dbReference type="GO" id="GO:0003677">
    <property type="term" value="F:DNA binding"/>
    <property type="evidence" value="ECO:0007669"/>
    <property type="project" value="UniProtKB-KW"/>
</dbReference>
<keyword evidence="6" id="KW-1185">Reference proteome</keyword>
<sequence length="255" mass="26999">MPRLVLVNSLAAEERWNWLLTRLKESKAVSLAEAAEVLGVSEMTVRRDLSGMASQGIARRVRGGAVYSGPVSFEGRERSHAEEKTVVAEKLLPFVPSSGVIAMDSSTTIHRLAQLIAPSDDLTVVTNGLTTFQALQERPGVTAILTGGAADRRSGSLVGPVATAFLDGMRFAAFFSSAAAIDERACYEDTLEEAEIKRAFARSSAQVVIGAHSEKLSGNATAAAVTLDRVGVLATELAPDATDLAPYARIVETLL</sequence>
<dbReference type="Gene3D" id="1.10.10.10">
    <property type="entry name" value="Winged helix-like DNA-binding domain superfamily/Winged helix DNA-binding domain"/>
    <property type="match status" value="1"/>
</dbReference>
<dbReference type="InterPro" id="IPR014036">
    <property type="entry name" value="DeoR-like_C"/>
</dbReference>
<feature type="domain" description="HTH deoR-type" evidence="4">
    <location>
        <begin position="12"/>
        <end position="67"/>
    </location>
</feature>
<organism evidence="5 6">
    <name type="scientific">Microbacterium betulae</name>
    <dbReference type="NCBI Taxonomy" id="2981139"/>
    <lineage>
        <taxon>Bacteria</taxon>
        <taxon>Bacillati</taxon>
        <taxon>Actinomycetota</taxon>
        <taxon>Actinomycetes</taxon>
        <taxon>Micrococcales</taxon>
        <taxon>Microbacteriaceae</taxon>
        <taxon>Microbacterium</taxon>
    </lineage>
</organism>
<dbReference type="InterPro" id="IPR036388">
    <property type="entry name" value="WH-like_DNA-bd_sf"/>
</dbReference>
<dbReference type="InterPro" id="IPR001034">
    <property type="entry name" value="DeoR_HTH"/>
</dbReference>
<dbReference type="SMART" id="SM00420">
    <property type="entry name" value="HTH_DEOR"/>
    <property type="match status" value="1"/>
</dbReference>
<dbReference type="AlphaFoldDB" id="A0AA97FJL8"/>